<dbReference type="EMBL" id="MH191398">
    <property type="protein sequence ID" value="AWN08616.1"/>
    <property type="molecule type" value="Genomic_DNA"/>
</dbReference>
<protein>
    <submittedName>
        <fullName evidence="1">Uncharacterized protein</fullName>
    </submittedName>
</protein>
<name>A0A2U8UWI2_9CAUD</name>
<dbReference type="Proteomes" id="UP000246222">
    <property type="component" value="Segment"/>
</dbReference>
<accession>A0A2U8UWI2</accession>
<keyword evidence="2" id="KW-1185">Reference proteome</keyword>
<dbReference type="GeneID" id="54992660"/>
<evidence type="ECO:0000313" key="2">
    <source>
        <dbReference type="Proteomes" id="UP000246222"/>
    </source>
</evidence>
<proteinExistence type="predicted"/>
<sequence length="43" mass="4786">MTLELKADGPTAAKMLKEIKSEPTKWTKLVYGDNPGKLLNLLK</sequence>
<dbReference type="KEGG" id="vg:54992660"/>
<organism evidence="1 2">
    <name type="scientific">Erwinia phage Faunus</name>
    <dbReference type="NCBI Taxonomy" id="2182346"/>
    <lineage>
        <taxon>Viruses</taxon>
        <taxon>Duplodnaviria</taxon>
        <taxon>Heunggongvirae</taxon>
        <taxon>Uroviricota</taxon>
        <taxon>Caudoviricetes</taxon>
        <taxon>Chaseviridae</taxon>
        <taxon>Cleopatravirinae</taxon>
        <taxon>Faunusvirus</taxon>
        <taxon>Faunusvirus faunus</taxon>
    </lineage>
</organism>
<reference evidence="1 2" key="1">
    <citation type="submission" date="2018-04" db="EMBL/GenBank/DDBJ databases">
        <title>Phage therapy in agriculture - a green tech approach to combat plant pathogenic bacteria.</title>
        <authorList>
            <person name="Djurhuus A.M."/>
            <person name="Carstens A.B."/>
            <person name="Hansen L.H."/>
        </authorList>
    </citation>
    <scope>NUCLEOTIDE SEQUENCE [LARGE SCALE GENOMIC DNA]</scope>
</reference>
<evidence type="ECO:0000313" key="1">
    <source>
        <dbReference type="EMBL" id="AWN08616.1"/>
    </source>
</evidence>
<dbReference type="RefSeq" id="YP_009802126.1">
    <property type="nucleotide sequence ID" value="NC_047978.1"/>
</dbReference>